<reference evidence="1 2" key="1">
    <citation type="journal article" date="2012" name="G3 (Bethesda)">
        <title>Pichia sorbitophila, an interspecies yeast hybrid reveals early steps of genome resolution following polyploidization.</title>
        <authorList>
            <person name="Leh Louis V."/>
            <person name="Despons L."/>
            <person name="Friedrich A."/>
            <person name="Martin T."/>
            <person name="Durrens P."/>
            <person name="Casaregola S."/>
            <person name="Neuveglise C."/>
            <person name="Fairhead C."/>
            <person name="Marck C."/>
            <person name="Cruz J.A."/>
            <person name="Straub M.L."/>
            <person name="Kugler V."/>
            <person name="Sacerdot C."/>
            <person name="Uzunov Z."/>
            <person name="Thierry A."/>
            <person name="Weiss S."/>
            <person name="Bleykasten C."/>
            <person name="De Montigny J."/>
            <person name="Jacques N."/>
            <person name="Jung P."/>
            <person name="Lemaire M."/>
            <person name="Mallet S."/>
            <person name="Morel G."/>
            <person name="Richard G.F."/>
            <person name="Sarkar A."/>
            <person name="Savel G."/>
            <person name="Schacherer J."/>
            <person name="Seret M.L."/>
            <person name="Talla E."/>
            <person name="Samson G."/>
            <person name="Jubin C."/>
            <person name="Poulain J."/>
            <person name="Vacherie B."/>
            <person name="Barbe V."/>
            <person name="Pelletier E."/>
            <person name="Sherman D.J."/>
            <person name="Westhof E."/>
            <person name="Weissenbach J."/>
            <person name="Baret P.V."/>
            <person name="Wincker P."/>
            <person name="Gaillardin C."/>
            <person name="Dujon B."/>
            <person name="Souciet J.L."/>
        </authorList>
    </citation>
    <scope>NUCLEOTIDE SEQUENCE [LARGE SCALE GENOMIC DNA]</scope>
    <source>
        <strain evidence="2">ATCC MYA-4447 / BCRC 22081 / CBS 7064 / NBRC 10061 / NRRL Y-12695</strain>
    </source>
</reference>
<gene>
    <name evidence="1" type="primary">Piso0_005482</name>
    <name evidence="1" type="ORF">GNLVRS01_PISO0M15654g</name>
</gene>
<dbReference type="Proteomes" id="UP000005222">
    <property type="component" value="Chromosome M"/>
</dbReference>
<protein>
    <submittedName>
        <fullName evidence="1">Piso0_005482 protein</fullName>
    </submittedName>
</protein>
<evidence type="ECO:0000313" key="1">
    <source>
        <dbReference type="EMBL" id="CCE85846.1"/>
    </source>
</evidence>
<dbReference type="AlphaFoldDB" id="G8Y578"/>
<dbReference type="InParanoid" id="G8Y578"/>
<organism evidence="1 2">
    <name type="scientific">Pichia sorbitophila (strain ATCC MYA-4447 / BCRC 22081 / CBS 7064 / NBRC 10061 / NRRL Y-12695)</name>
    <name type="common">Hybrid yeast</name>
    <dbReference type="NCBI Taxonomy" id="559304"/>
    <lineage>
        <taxon>Eukaryota</taxon>
        <taxon>Fungi</taxon>
        <taxon>Dikarya</taxon>
        <taxon>Ascomycota</taxon>
        <taxon>Saccharomycotina</taxon>
        <taxon>Pichiomycetes</taxon>
        <taxon>Debaryomycetaceae</taxon>
        <taxon>Millerozyma</taxon>
    </lineage>
</organism>
<dbReference type="HOGENOM" id="CLU_2159339_0_0_1"/>
<proteinExistence type="predicted"/>
<dbReference type="EMBL" id="FO082047">
    <property type="protein sequence ID" value="CCE85846.1"/>
    <property type="molecule type" value="Genomic_DNA"/>
</dbReference>
<name>G8Y578_PICSO</name>
<keyword evidence="2" id="KW-1185">Reference proteome</keyword>
<accession>G8Y578</accession>
<sequence length="111" mass="12460">MQTCGIYRRQSFVVVPGARAARIDHFLMGFIYISMHREVCCVPSSSGVGPFKDCTTLASSERSDVEHGIPQSAKQNRGLPCHLDHVAKTIQVSVLTLFLVWTFARISYFPW</sequence>
<evidence type="ECO:0000313" key="2">
    <source>
        <dbReference type="Proteomes" id="UP000005222"/>
    </source>
</evidence>